<gene>
    <name evidence="2" type="ORF">V5E97_07305</name>
</gene>
<feature type="chain" id="PRO_5043828942" evidence="1">
    <location>
        <begin position="23"/>
        <end position="147"/>
    </location>
</feature>
<dbReference type="EMBL" id="CP155447">
    <property type="protein sequence ID" value="XBH05828.1"/>
    <property type="molecule type" value="Genomic_DNA"/>
</dbReference>
<dbReference type="InterPro" id="IPR017504">
    <property type="entry name" value="CHP03067_Planctomycetes"/>
</dbReference>
<accession>A0AAU7CK50</accession>
<feature type="signal peptide" evidence="1">
    <location>
        <begin position="1"/>
        <end position="22"/>
    </location>
</feature>
<keyword evidence="1" id="KW-0732">Signal</keyword>
<reference evidence="2" key="1">
    <citation type="submission" date="2024-05" db="EMBL/GenBank/DDBJ databases">
        <title>Planctomycetes of the genus Singulisphaera possess chitinolytic capabilities.</title>
        <authorList>
            <person name="Ivanova A."/>
        </authorList>
    </citation>
    <scope>NUCLEOTIDE SEQUENCE</scope>
    <source>
        <strain evidence="2">Ch08T</strain>
    </source>
</reference>
<proteinExistence type="predicted"/>
<dbReference type="RefSeq" id="WP_406698679.1">
    <property type="nucleotide sequence ID" value="NZ_CP155447.1"/>
</dbReference>
<dbReference type="AlphaFoldDB" id="A0AAU7CK50"/>
<evidence type="ECO:0000313" key="2">
    <source>
        <dbReference type="EMBL" id="XBH05828.1"/>
    </source>
</evidence>
<sequence length="147" mass="16438">MRLIIYAAALSILVLSPQEISAEDSKSGPNELKGSWKLKSMHRNGDKLEDKPLVVTFDDCKFETRSNGKSVESGTIEIDIRTKARNYDVTITGDFKEKGNTYHGIYKIAGDTLQTCVNINPGKDRPREFVTTPGSGHQLIIWERVKP</sequence>
<organism evidence="2">
    <name type="scientific">Singulisphaera sp. Ch08</name>
    <dbReference type="NCBI Taxonomy" id="3120278"/>
    <lineage>
        <taxon>Bacteria</taxon>
        <taxon>Pseudomonadati</taxon>
        <taxon>Planctomycetota</taxon>
        <taxon>Planctomycetia</taxon>
        <taxon>Isosphaerales</taxon>
        <taxon>Isosphaeraceae</taxon>
        <taxon>Singulisphaera</taxon>
    </lineage>
</organism>
<name>A0AAU7CK50_9BACT</name>
<dbReference type="NCBIfam" id="TIGR03067">
    <property type="entry name" value="Planc_TIGR03067"/>
    <property type="match status" value="1"/>
</dbReference>
<protein>
    <submittedName>
        <fullName evidence="2">TIGR03067 domain-containing protein</fullName>
    </submittedName>
</protein>
<evidence type="ECO:0000256" key="1">
    <source>
        <dbReference type="SAM" id="SignalP"/>
    </source>
</evidence>